<dbReference type="InterPro" id="IPR032567">
    <property type="entry name" value="RTL1-rel"/>
</dbReference>
<sequence length="535" mass="61653">MRVLAASLVGNPLPEHIKVTVFMDGLKVGPSRTQLFRVHANTMEEAIQMTLQEEYSHRQARTPASVGPVRHQAQCKELQQLELAQGRYPWNWIRPYRAPSVMQAPPTPHQQAFTTIGFALGDAPPPPPPQTSDASMLTQLMQFMMHSQQQQQAQRREMMAQQMSLQQQLLSQQTQSRLPQKKKGDPPTFQGNASEDLELWIFSTEQYYAQHREEMNRNTSEFVDTIFANLGTIAQTWFRDFKLSLGAEQPATWDLFKIKIRERFRDRDFQQKVLTKLHDLRWQGSQQEYTTKFLHLLSQLDEELPEPVKRWMYQRNLRSETSSFISQDVPDTLQATIELAQRFEDSRPAQPGRKPDIKKETKPQNAAGDKVRGTQKQSEVKPTCEYCGKFGHTMDVCRARKRDAQTTGTIQDASVTTFVNSGASFNTINPHIAERLNLKVVECSKPLELTLGMNNKVLVPRRIVKVDIQLTGFPVYTTEAFVMAIPEQKHFLLGMPWLEEVNPEIYWSNQIIKSRDTHGVTSFHRQLRIYRTMIS</sequence>
<evidence type="ECO:0000256" key="1">
    <source>
        <dbReference type="SAM" id="MobiDB-lite"/>
    </source>
</evidence>
<comment type="caution">
    <text evidence="3">The sequence shown here is derived from an EMBL/GenBank/DDBJ whole genome shotgun (WGS) entry which is preliminary data.</text>
</comment>
<accession>A0A2P4Y3W5</accession>
<dbReference type="AlphaFoldDB" id="A0A2P4Y3W5"/>
<dbReference type="OrthoDB" id="163163at2759"/>
<evidence type="ECO:0000259" key="2">
    <source>
        <dbReference type="Pfam" id="PF19259"/>
    </source>
</evidence>
<dbReference type="CDD" id="cd00303">
    <property type="entry name" value="retropepsin_like"/>
    <property type="match status" value="1"/>
</dbReference>
<organism evidence="3 4">
    <name type="scientific">Phytophthora palmivora</name>
    <dbReference type="NCBI Taxonomy" id="4796"/>
    <lineage>
        <taxon>Eukaryota</taxon>
        <taxon>Sar</taxon>
        <taxon>Stramenopiles</taxon>
        <taxon>Oomycota</taxon>
        <taxon>Peronosporomycetes</taxon>
        <taxon>Peronosporales</taxon>
        <taxon>Peronosporaceae</taxon>
        <taxon>Phytophthora</taxon>
    </lineage>
</organism>
<dbReference type="InterPro" id="IPR045358">
    <property type="entry name" value="Ty3_capsid"/>
</dbReference>
<feature type="compositionally biased region" description="Low complexity" evidence="1">
    <location>
        <begin position="145"/>
        <end position="176"/>
    </location>
</feature>
<proteinExistence type="predicted"/>
<protein>
    <recommendedName>
        <fullName evidence="2">Ty3 transposon capsid-like protein domain-containing protein</fullName>
    </recommendedName>
</protein>
<dbReference type="Pfam" id="PF13975">
    <property type="entry name" value="gag-asp_proteas"/>
    <property type="match status" value="1"/>
</dbReference>
<name>A0A2P4Y3W5_9STRA</name>
<feature type="region of interest" description="Disordered" evidence="1">
    <location>
        <begin position="145"/>
        <end position="192"/>
    </location>
</feature>
<feature type="domain" description="Ty3 transposon capsid-like protein" evidence="2">
    <location>
        <begin position="226"/>
        <end position="358"/>
    </location>
</feature>
<gene>
    <name evidence="3" type="ORF">PHPALM_10766</name>
</gene>
<dbReference type="Pfam" id="PF19259">
    <property type="entry name" value="Ty3_capsid"/>
    <property type="match status" value="1"/>
</dbReference>
<dbReference type="PANTHER" id="PTHR15503">
    <property type="entry name" value="LDOC1 RELATED"/>
    <property type="match status" value="1"/>
</dbReference>
<dbReference type="PANTHER" id="PTHR15503:SF22">
    <property type="entry name" value="TRANSPOSON TY3-I GAG POLYPROTEIN"/>
    <property type="match status" value="1"/>
</dbReference>
<keyword evidence="4" id="KW-1185">Reference proteome</keyword>
<reference evidence="3 4" key="1">
    <citation type="journal article" date="2017" name="Genome Biol. Evol.">
        <title>Phytophthora megakarya and P. palmivora, closely related causal agents of cacao black pod rot, underwent increases in genome sizes and gene numbers by different mechanisms.</title>
        <authorList>
            <person name="Ali S.S."/>
            <person name="Shao J."/>
            <person name="Lary D.J."/>
            <person name="Kronmiller B."/>
            <person name="Shen D."/>
            <person name="Strem M.D."/>
            <person name="Amoako-Attah I."/>
            <person name="Akrofi A.Y."/>
            <person name="Begoude B.A."/>
            <person name="Ten Hoopen G.M."/>
            <person name="Coulibaly K."/>
            <person name="Kebe B.I."/>
            <person name="Melnick R.L."/>
            <person name="Guiltinan M.J."/>
            <person name="Tyler B.M."/>
            <person name="Meinhardt L.W."/>
            <person name="Bailey B.A."/>
        </authorList>
    </citation>
    <scope>NUCLEOTIDE SEQUENCE [LARGE SCALE GENOMIC DNA]</scope>
    <source>
        <strain evidence="4">sbr112.9</strain>
    </source>
</reference>
<dbReference type="Gene3D" id="2.40.70.10">
    <property type="entry name" value="Acid Proteases"/>
    <property type="match status" value="1"/>
</dbReference>
<dbReference type="SUPFAM" id="SSF50630">
    <property type="entry name" value="Acid proteases"/>
    <property type="match status" value="1"/>
</dbReference>
<evidence type="ECO:0000313" key="4">
    <source>
        <dbReference type="Proteomes" id="UP000237271"/>
    </source>
</evidence>
<dbReference type="EMBL" id="NCKW01005712">
    <property type="protein sequence ID" value="POM72507.1"/>
    <property type="molecule type" value="Genomic_DNA"/>
</dbReference>
<feature type="compositionally biased region" description="Basic and acidic residues" evidence="1">
    <location>
        <begin position="341"/>
        <end position="362"/>
    </location>
</feature>
<feature type="region of interest" description="Disordered" evidence="1">
    <location>
        <begin position="341"/>
        <end position="378"/>
    </location>
</feature>
<evidence type="ECO:0000313" key="3">
    <source>
        <dbReference type="EMBL" id="POM72507.1"/>
    </source>
</evidence>
<dbReference type="InterPro" id="IPR021109">
    <property type="entry name" value="Peptidase_aspartic_dom_sf"/>
</dbReference>
<dbReference type="Proteomes" id="UP000237271">
    <property type="component" value="Unassembled WGS sequence"/>
</dbReference>